<dbReference type="AlphaFoldDB" id="A0AAE0VKD2"/>
<reference evidence="2" key="3">
    <citation type="submission" date="2023-05" db="EMBL/GenBank/DDBJ databases">
        <authorList>
            <person name="Smith C.H."/>
        </authorList>
    </citation>
    <scope>NUCLEOTIDE SEQUENCE</scope>
    <source>
        <strain evidence="2">CHS0354</strain>
        <tissue evidence="2">Mantle</tissue>
    </source>
</reference>
<feature type="region of interest" description="Disordered" evidence="1">
    <location>
        <begin position="1"/>
        <end position="274"/>
    </location>
</feature>
<feature type="compositionally biased region" description="Polar residues" evidence="1">
    <location>
        <begin position="230"/>
        <end position="244"/>
    </location>
</feature>
<dbReference type="Proteomes" id="UP001195483">
    <property type="component" value="Unassembled WGS sequence"/>
</dbReference>
<sequence length="497" mass="56775">MGDAPTDSDSDWDSTLDFTSPRQTGGLAPPHSQKEIEEEDTEEEDEGGYSSVKFDLSKPVPKERSVNDQKTAQNGITDTPQVDKSNSQIAAENPYSSVQKLHKPNEPSPILKKTGQRMSSDEQPPYNFRSAVNGSPTPEPTAQRPGKDRKGTAYDRAPSPKPTNLPETRDSFQSSGSWDDTEVDADQTLKELRETFHREKKKEQAKEQARAREDLKLKLDGDKSQVEEPQPTNRSEVTWKSWASNKFGKKQKGGSQSLPAPPMSSRSQNPQPLNNRAMTLSAQMQMVPSLDNVASPEQVEAGMLHDPYPKYYPHPVVMEPDEEFEEPKKLYVKDEDRGRYLYYFGYGHKRYFEVSEDMDQAVLPAIADRIEKIVQRAWQEFFALLRIITSIFIWFIVEFFRYLAQHIIQPLVVGIFLNLGDYLVKPLLSTLFNGFVQPCSTFWWNVFSGMKHMFGPIGEILNRVFAQFAMLFRSIRFFEIHWNAGHPLEYHPVVQTL</sequence>
<reference evidence="2" key="2">
    <citation type="journal article" date="2021" name="Genome Biol. Evol.">
        <title>Developing a high-quality reference genome for a parasitic bivalve with doubly uniparental inheritance (Bivalvia: Unionida).</title>
        <authorList>
            <person name="Smith C.H."/>
        </authorList>
    </citation>
    <scope>NUCLEOTIDE SEQUENCE</scope>
    <source>
        <strain evidence="2">CHS0354</strain>
        <tissue evidence="2">Mantle</tissue>
    </source>
</reference>
<protein>
    <submittedName>
        <fullName evidence="2">Uncharacterized protein</fullName>
    </submittedName>
</protein>
<reference evidence="2" key="1">
    <citation type="journal article" date="2021" name="Genome Biol. Evol.">
        <title>A High-Quality Reference Genome for a Parasitic Bivalve with Doubly Uniparental Inheritance (Bivalvia: Unionida).</title>
        <authorList>
            <person name="Smith C.H."/>
        </authorList>
    </citation>
    <scope>NUCLEOTIDE SEQUENCE</scope>
    <source>
        <strain evidence="2">CHS0354</strain>
    </source>
</reference>
<keyword evidence="3" id="KW-1185">Reference proteome</keyword>
<dbReference type="EMBL" id="JAEAOA010001897">
    <property type="protein sequence ID" value="KAK3581488.1"/>
    <property type="molecule type" value="Genomic_DNA"/>
</dbReference>
<evidence type="ECO:0000313" key="2">
    <source>
        <dbReference type="EMBL" id="KAK3581488.1"/>
    </source>
</evidence>
<feature type="compositionally biased region" description="Acidic residues" evidence="1">
    <location>
        <begin position="1"/>
        <end position="14"/>
    </location>
</feature>
<feature type="compositionally biased region" description="Polar residues" evidence="1">
    <location>
        <begin position="264"/>
        <end position="274"/>
    </location>
</feature>
<evidence type="ECO:0000313" key="3">
    <source>
        <dbReference type="Proteomes" id="UP001195483"/>
    </source>
</evidence>
<feature type="compositionally biased region" description="Polar residues" evidence="1">
    <location>
        <begin position="68"/>
        <end position="99"/>
    </location>
</feature>
<organism evidence="2 3">
    <name type="scientific">Potamilus streckersoni</name>
    <dbReference type="NCBI Taxonomy" id="2493646"/>
    <lineage>
        <taxon>Eukaryota</taxon>
        <taxon>Metazoa</taxon>
        <taxon>Spiralia</taxon>
        <taxon>Lophotrochozoa</taxon>
        <taxon>Mollusca</taxon>
        <taxon>Bivalvia</taxon>
        <taxon>Autobranchia</taxon>
        <taxon>Heteroconchia</taxon>
        <taxon>Palaeoheterodonta</taxon>
        <taxon>Unionida</taxon>
        <taxon>Unionoidea</taxon>
        <taxon>Unionidae</taxon>
        <taxon>Ambleminae</taxon>
        <taxon>Lampsilini</taxon>
        <taxon>Potamilus</taxon>
    </lineage>
</organism>
<comment type="caution">
    <text evidence="2">The sequence shown here is derived from an EMBL/GenBank/DDBJ whole genome shotgun (WGS) entry which is preliminary data.</text>
</comment>
<evidence type="ECO:0000256" key="1">
    <source>
        <dbReference type="SAM" id="MobiDB-lite"/>
    </source>
</evidence>
<name>A0AAE0VKD2_9BIVA</name>
<proteinExistence type="predicted"/>
<accession>A0AAE0VKD2</accession>
<feature type="compositionally biased region" description="Acidic residues" evidence="1">
    <location>
        <begin position="36"/>
        <end position="47"/>
    </location>
</feature>
<gene>
    <name evidence="2" type="ORF">CHS0354_031822</name>
</gene>
<feature type="compositionally biased region" description="Basic and acidic residues" evidence="1">
    <location>
        <begin position="187"/>
        <end position="226"/>
    </location>
</feature>